<dbReference type="Gene3D" id="4.10.80.160">
    <property type="match status" value="1"/>
</dbReference>
<organism evidence="15">
    <name type="scientific">Timema monikensis</name>
    <dbReference type="NCBI Taxonomy" id="170555"/>
    <lineage>
        <taxon>Eukaryota</taxon>
        <taxon>Metazoa</taxon>
        <taxon>Ecdysozoa</taxon>
        <taxon>Arthropoda</taxon>
        <taxon>Hexapoda</taxon>
        <taxon>Insecta</taxon>
        <taxon>Pterygota</taxon>
        <taxon>Neoptera</taxon>
        <taxon>Polyneoptera</taxon>
        <taxon>Phasmatodea</taxon>
        <taxon>Timematodea</taxon>
        <taxon>Timematoidea</taxon>
        <taxon>Timematidae</taxon>
        <taxon>Timema</taxon>
    </lineage>
</organism>
<evidence type="ECO:0000256" key="13">
    <source>
        <dbReference type="SAM" id="SignalP"/>
    </source>
</evidence>
<feature type="region of interest" description="Disordered" evidence="12">
    <location>
        <begin position="1020"/>
        <end position="1047"/>
    </location>
</feature>
<keyword evidence="4" id="KW-0677">Repeat</keyword>
<dbReference type="GO" id="GO:0005829">
    <property type="term" value="C:cytosol"/>
    <property type="evidence" value="ECO:0007669"/>
    <property type="project" value="UniProtKB-ARBA"/>
</dbReference>
<evidence type="ECO:0000259" key="14">
    <source>
        <dbReference type="SMART" id="SM00543"/>
    </source>
</evidence>
<dbReference type="SMART" id="SM00543">
    <property type="entry name" value="MIF4G"/>
    <property type="match status" value="3"/>
</dbReference>
<dbReference type="GO" id="GO:0003723">
    <property type="term" value="F:RNA binding"/>
    <property type="evidence" value="ECO:0007669"/>
    <property type="project" value="UniProtKB-KW"/>
</dbReference>
<dbReference type="InterPro" id="IPR003890">
    <property type="entry name" value="MIF4G-like_typ-3"/>
</dbReference>
<keyword evidence="6" id="KW-0175">Coiled coil</keyword>
<dbReference type="GO" id="GO:0048471">
    <property type="term" value="C:perinuclear region of cytoplasm"/>
    <property type="evidence" value="ECO:0007669"/>
    <property type="project" value="UniProtKB-SubCell"/>
</dbReference>
<dbReference type="FunFam" id="1.25.40.180:FF:000015">
    <property type="entry name" value="regulator of nonsense transcripts 2 isoform X1"/>
    <property type="match status" value="1"/>
</dbReference>
<feature type="compositionally biased region" description="Acidic residues" evidence="12">
    <location>
        <begin position="1956"/>
        <end position="1976"/>
    </location>
</feature>
<dbReference type="SUPFAM" id="SSF53474">
    <property type="entry name" value="alpha/beta-Hydrolases"/>
    <property type="match status" value="1"/>
</dbReference>
<accession>A0A7R9E9C9</accession>
<dbReference type="GO" id="GO:0000184">
    <property type="term" value="P:nuclear-transcribed mRNA catabolic process, nonsense-mediated decay"/>
    <property type="evidence" value="ECO:0007669"/>
    <property type="project" value="UniProtKB-KW"/>
</dbReference>
<evidence type="ECO:0000256" key="9">
    <source>
        <dbReference type="ARBA" id="ARBA00059351"/>
    </source>
</evidence>
<dbReference type="EMBL" id="OB794247">
    <property type="protein sequence ID" value="CAD7429876.1"/>
    <property type="molecule type" value="Genomic_DNA"/>
</dbReference>
<feature type="compositionally biased region" description="Basic and acidic residues" evidence="12">
    <location>
        <begin position="1994"/>
        <end position="2007"/>
    </location>
</feature>
<feature type="domain" description="MIF4G" evidence="14">
    <location>
        <begin position="1107"/>
        <end position="1322"/>
    </location>
</feature>
<keyword evidence="8" id="KW-0325">Glycoprotein</keyword>
<feature type="region of interest" description="Disordered" evidence="12">
    <location>
        <begin position="958"/>
        <end position="994"/>
    </location>
</feature>
<evidence type="ECO:0000256" key="2">
    <source>
        <dbReference type="ARBA" id="ARBA00022490"/>
    </source>
</evidence>
<evidence type="ECO:0000256" key="11">
    <source>
        <dbReference type="ARBA" id="ARBA00080859"/>
    </source>
</evidence>
<feature type="domain" description="MIF4G" evidence="14">
    <location>
        <begin position="1684"/>
        <end position="1898"/>
    </location>
</feature>
<feature type="region of interest" description="Disordered" evidence="12">
    <location>
        <begin position="1956"/>
        <end position="2073"/>
    </location>
</feature>
<feature type="region of interest" description="Disordered" evidence="12">
    <location>
        <begin position="770"/>
        <end position="802"/>
    </location>
</feature>
<keyword evidence="13" id="KW-0732">Signal</keyword>
<dbReference type="InterPro" id="IPR007193">
    <property type="entry name" value="Upf2/Nmd2_C"/>
</dbReference>
<proteinExistence type="predicted"/>
<dbReference type="Gene3D" id="3.40.50.1820">
    <property type="entry name" value="alpha/beta hydrolase"/>
    <property type="match status" value="1"/>
</dbReference>
<feature type="compositionally biased region" description="Basic and acidic residues" evidence="12">
    <location>
        <begin position="719"/>
        <end position="737"/>
    </location>
</feature>
<dbReference type="Gene3D" id="6.10.250.770">
    <property type="match status" value="1"/>
</dbReference>
<dbReference type="SUPFAM" id="SSF48371">
    <property type="entry name" value="ARM repeat"/>
    <property type="match status" value="3"/>
</dbReference>
<comment type="function">
    <text evidence="9">Involved in nonsense-mediated decay (NMD) of mRNAs containing premature stop codons by associating with the nuclear exon junction complex (EJC). Recruited by UPF3B associated with the EJC core at the cytoplasmic side of the nuclear envelope and the subsequent formation of an UPF1-UPF2-UPF3 surveillance complex (including UPF1 bound to release factors at the stalled ribosome) is believed to activate NMD. In cooperation with UPF3B stimulates both ATPase and RNA helicase activities of UPF1. Binds spliced mRNA.</text>
</comment>
<evidence type="ECO:0000256" key="4">
    <source>
        <dbReference type="ARBA" id="ARBA00022737"/>
    </source>
</evidence>
<dbReference type="PANTHER" id="PTHR12839:SF7">
    <property type="entry name" value="REGULATOR OF NONSENSE TRANSCRIPTS 2"/>
    <property type="match status" value="1"/>
</dbReference>
<name>A0A7R9E9C9_9NEOP</name>
<dbReference type="Pfam" id="PF02854">
    <property type="entry name" value="MIF4G"/>
    <property type="match status" value="3"/>
</dbReference>
<sequence>MKFLVVIAVALFVCMTATTKGGRQVKNPVVTTAAGKLRGSVLESRLGKTIYSFRGVRFAQPPVGNLRFKPPAPLQSWEGILNATENGFDCPQQEGDEYPLPSSEDCLFLNVYTTKLPTAQGHPNRSVVVFFHFGGWLGASGHSSIFGPEYLLDQDVVLVTSNYRLGALELSDLFWGKNSFDINTVLFSRALHSLVVILPFSPGTSAYDECYPNRGSRMVFPGFLSTGDEVLPGNYALKDQVAVLKWVQQNIAAFGGNPASVTAAGYSAGAHSVILHMLSPMSTGLFHRAIAMSGSVTRNWAIQRDPLTLAKRQAALFNCPTDNSSSIYECLMQIDPIRLATSYKGLLEWGWDPLVQYAPVVEPAGSGEERFLTADPTTLLQAGQYSQMPLFIGMTKDEFSWRSTQVLANESWYEDMNTDYERIYPIAFMYERNTPRSRYITNELRKFYLNNEPIVNTTYNGLGLIYADALVGFGTDRESKLISSTNREPVYYYKFSYQGRYSFVYNPGTTTPYGVAHHDDLIYLFNISILFPSFQPGDQEIKTVERMTKLWANFIQTGNPTPEATELFDNTIWEPIKPSNLNYLDHGSNLIMKQGLYQDRMRLWDRLFPLPSDGTQITQDANIKNGAHSHQNLTIINDVLVENSKKEYNLKKFQLQEIFRPCDQFSDESKLSMYEMFHCFAQLQVLRRLTGRVYPYRGSKCTCFRKPLQMDPVVSSERTVPERRAKSWRREHEERCNRRLTQKKPSHTPGDATVDTSGCSSVDEFMCKGEHPSNKNDVKPSNSETSTKVINSEETSAHSKTHKLLPQENMSCVCNGKMTISSGGLKCTVCSDSITDLEEKGKDLGSKKMSSNSDLTDKVDTLIDLIADIANGPIDQNSFILADDIPSIYDRGKEVKVKPNNGLKTLAELAQDSIFDVTCHKSNITPPDIVGYVDIHAADVSQDNKMETAVLDTNKDSYFPENHPENLVSNQNKISFNDSEDGTSDSSLPDTTECDQSIVEGGINTGVLIEEKSSKLQINTEKEKTLSVSTESDMTTNHTSLPENSTNELTQEELGALADSEDRKYLLRYIMEAEERLASTTKLREINQTVAASRPDESYFTKLDSSLKKNTAFVRKLKMFTASQLDSLLKDMSTLNLTKYISEAAAALVEAKLKMNDISNVIKLCNALHRDYADFSTHLLDNWQKVLSIKKDDKSFIQSKLRVDLRFYAEVINSGILTHKEGLPLLGSVLTVLINMDKEEHNNINIILTFCRYCGEDYAGLVSRKIRQLAERYLMTVPRSTLLSKEKQRNVRTLLKDYYTSLCKHLLKEHRELQAFERQNKKILQTKGELSGERRERGTALQVSLQRLLTGTQGFSEVLDEDFPLLPQDDAVNIETLDSKVGNSESEDGLLSSNMWEDDETQNFYEYLPNMKDFLPSLTVQTNDLEAQVSEEALEADHLEELADDCMVIKEEEEEPLPPDPEEVEEPESQASSSNKILLESFFTSLPQCVNREMIDNAAVDFVMTLNTKYNRKKLVKMLFSVPRTRLDLLPFYARLVAILHPVMPDIATELGQFLKQDFKFHIRKKDQINIESKIKVVRFVGELVKFRMYSKIEALYCLKLLLHDFTHHHIEMCCNLLESCGRFLFRHPDSHQRTKAYLEQMMRKKSVTALDSRYVTMIENAYYHVNPPELAPYVKKERPPMHEFIRKILYQDLTKPNTDKVLRLMRKLEWDNEELASYAVKCLTFAFNVKYYNIRCLANLVAGLVTYQECVGTQVVDGVMEDIRLGMEINLAKHNQRRVAMVKYLGELYNYRMVESGDVFKVLYSLITFGVSMSHDVPSDLDPPENLFRIRLVCILLETCGQYFSTGISKKKLDYFLLFFQNYYWFKFSDPYWVTENTFPVGMTHMFRDTLLNLRPNLLMYANFEDAQKGIEDLKNEFAKTVLKQFQSVLNSPSEHEEPSAGGLELDTIMETAAEQEEQLDGDESKEDEESEPVEGIENKGKDESMSLQNRDSGFDIGKDDVKDEDVKDEDEYKNDIGTLNFEEDEDDERDIDDNEDRDTVSEFDDASPFTSQSQSDEVNMLGALPPGPSRVECPEDDEFLNAFEQMVSSNIQDRMRETVKPQQLDISVPLHIKNSAKKTYEQLQEPKPEQKSMINFVLMVRKGHKQQYKSLAVPVTSELALNLRDREEAERAEKQRVKRLTLDINERLEEEDYQEMLAQGQRPVVMNLNRERRHKYQHPKGAPDADLIFGSKRASTCASSQMERVGVTKTAHEPSAHAALDGCDSNSEPIELQVLYSLIDTLNVDSFEQHK</sequence>
<evidence type="ECO:0000313" key="15">
    <source>
        <dbReference type="EMBL" id="CAD7429876.1"/>
    </source>
</evidence>
<feature type="compositionally biased region" description="Polar residues" evidence="12">
    <location>
        <begin position="967"/>
        <end position="977"/>
    </location>
</feature>
<feature type="compositionally biased region" description="Polar residues" evidence="12">
    <location>
        <begin position="779"/>
        <end position="794"/>
    </location>
</feature>
<evidence type="ECO:0000256" key="12">
    <source>
        <dbReference type="SAM" id="MobiDB-lite"/>
    </source>
</evidence>
<feature type="region of interest" description="Disordered" evidence="12">
    <location>
        <begin position="715"/>
        <end position="757"/>
    </location>
</feature>
<dbReference type="GO" id="GO:0035145">
    <property type="term" value="C:exon-exon junction complex"/>
    <property type="evidence" value="ECO:0007669"/>
    <property type="project" value="TreeGrafter"/>
</dbReference>
<keyword evidence="5" id="KW-0694">RNA-binding</keyword>
<evidence type="ECO:0000256" key="8">
    <source>
        <dbReference type="ARBA" id="ARBA00023180"/>
    </source>
</evidence>
<evidence type="ECO:0000256" key="5">
    <source>
        <dbReference type="ARBA" id="ARBA00022884"/>
    </source>
</evidence>
<evidence type="ECO:0000256" key="7">
    <source>
        <dbReference type="ARBA" id="ARBA00023161"/>
    </source>
</evidence>
<protein>
    <recommendedName>
        <fullName evidence="10">Regulator of nonsense transcripts 2</fullName>
    </recommendedName>
    <alternativeName>
        <fullName evidence="11">Up-frameshift suppressor 2 homolog</fullName>
    </alternativeName>
</protein>
<dbReference type="InterPro" id="IPR016024">
    <property type="entry name" value="ARM-type_fold"/>
</dbReference>
<dbReference type="FunFam" id="1.25.40.180:FF:000023">
    <property type="entry name" value="regulator of nonsense transcripts 2 isoform X1"/>
    <property type="match status" value="1"/>
</dbReference>
<feature type="domain" description="MIF4G" evidence="14">
    <location>
        <begin position="1480"/>
        <end position="1669"/>
    </location>
</feature>
<reference evidence="15" key="1">
    <citation type="submission" date="2020-11" db="EMBL/GenBank/DDBJ databases">
        <authorList>
            <person name="Tran Van P."/>
        </authorList>
    </citation>
    <scope>NUCLEOTIDE SEQUENCE</scope>
</reference>
<dbReference type="Pfam" id="PF00135">
    <property type="entry name" value="COesterase"/>
    <property type="match status" value="2"/>
</dbReference>
<dbReference type="PANTHER" id="PTHR12839">
    <property type="entry name" value="NONSENSE-MEDIATED MRNA DECAY PROTEIN 2 UP-FRAMESHIFT SUPPRESSOR 2"/>
    <property type="match status" value="1"/>
</dbReference>
<dbReference type="Gene3D" id="1.25.40.180">
    <property type="match status" value="3"/>
</dbReference>
<keyword evidence="2" id="KW-0963">Cytoplasm</keyword>
<feature type="chain" id="PRO_5030800080" description="Regulator of nonsense transcripts 2" evidence="13">
    <location>
        <begin position="22"/>
        <end position="2293"/>
    </location>
</feature>
<dbReference type="Pfam" id="PF04050">
    <property type="entry name" value="Upf2"/>
    <property type="match status" value="1"/>
</dbReference>
<feature type="compositionally biased region" description="Polar residues" evidence="12">
    <location>
        <begin position="1026"/>
        <end position="1047"/>
    </location>
</feature>
<keyword evidence="3" id="KW-0597">Phosphoprotein</keyword>
<feature type="compositionally biased region" description="Acidic residues" evidence="12">
    <location>
        <begin position="1453"/>
        <end position="1468"/>
    </location>
</feature>
<dbReference type="InterPro" id="IPR039762">
    <property type="entry name" value="Nmd2/UPF2"/>
</dbReference>
<feature type="compositionally biased region" description="Polar residues" evidence="12">
    <location>
        <begin position="2050"/>
        <end position="2059"/>
    </location>
</feature>
<gene>
    <name evidence="15" type="ORF">TMSB3V08_LOCUS6651</name>
</gene>
<feature type="compositionally biased region" description="Acidic residues" evidence="12">
    <location>
        <begin position="2023"/>
        <end position="2047"/>
    </location>
</feature>
<dbReference type="InterPro" id="IPR002018">
    <property type="entry name" value="CarbesteraseB"/>
</dbReference>
<feature type="region of interest" description="Disordered" evidence="12">
    <location>
        <begin position="1453"/>
        <end position="1473"/>
    </location>
</feature>
<dbReference type="FunFam" id="1.25.40.180:FF:000014">
    <property type="entry name" value="Putative regulator of nonsense transcripts 2"/>
    <property type="match status" value="1"/>
</dbReference>
<keyword evidence="7" id="KW-0866">Nonsense-mediated mRNA decay</keyword>
<evidence type="ECO:0000256" key="6">
    <source>
        <dbReference type="ARBA" id="ARBA00023054"/>
    </source>
</evidence>
<feature type="signal peptide" evidence="13">
    <location>
        <begin position="1"/>
        <end position="21"/>
    </location>
</feature>
<evidence type="ECO:0000256" key="3">
    <source>
        <dbReference type="ARBA" id="ARBA00022553"/>
    </source>
</evidence>
<evidence type="ECO:0000256" key="1">
    <source>
        <dbReference type="ARBA" id="ARBA00004556"/>
    </source>
</evidence>
<dbReference type="InterPro" id="IPR029058">
    <property type="entry name" value="AB_hydrolase_fold"/>
</dbReference>
<evidence type="ECO:0000256" key="10">
    <source>
        <dbReference type="ARBA" id="ARBA00068726"/>
    </source>
</evidence>
<comment type="subcellular location">
    <subcellularLocation>
        <location evidence="1">Cytoplasm</location>
        <location evidence="1">Perinuclear region</location>
    </subcellularLocation>
</comment>